<dbReference type="PROSITE" id="PS00086">
    <property type="entry name" value="CYTOCHROME_P450"/>
    <property type="match status" value="1"/>
</dbReference>
<evidence type="ECO:0000256" key="1">
    <source>
        <dbReference type="ARBA" id="ARBA00001971"/>
    </source>
</evidence>
<name>A0AAV0JLI5_9ROSI</name>
<proteinExistence type="inferred from homology"/>
<dbReference type="InterPro" id="IPR001128">
    <property type="entry name" value="Cyt_P450"/>
</dbReference>
<keyword evidence="7 9" id="KW-0503">Monooxygenase</keyword>
<keyword evidence="6 8" id="KW-0408">Iron</keyword>
<dbReference type="SUPFAM" id="SSF48264">
    <property type="entry name" value="Cytochrome P450"/>
    <property type="match status" value="1"/>
</dbReference>
<evidence type="ECO:0000256" key="6">
    <source>
        <dbReference type="ARBA" id="ARBA00023004"/>
    </source>
</evidence>
<comment type="similarity">
    <text evidence="2 9">Belongs to the cytochrome P450 family.</text>
</comment>
<dbReference type="FunFam" id="1.10.630.10:FF:000043">
    <property type="entry name" value="Cytochrome P450 99A2"/>
    <property type="match status" value="1"/>
</dbReference>
<evidence type="ECO:0000256" key="4">
    <source>
        <dbReference type="ARBA" id="ARBA00022723"/>
    </source>
</evidence>
<evidence type="ECO:0000256" key="3">
    <source>
        <dbReference type="ARBA" id="ARBA00022617"/>
    </source>
</evidence>
<dbReference type="Pfam" id="PF00067">
    <property type="entry name" value="p450"/>
    <property type="match status" value="1"/>
</dbReference>
<dbReference type="InterPro" id="IPR036396">
    <property type="entry name" value="Cyt_P450_sf"/>
</dbReference>
<keyword evidence="4 8" id="KW-0479">Metal-binding</keyword>
<dbReference type="GO" id="GO:0020037">
    <property type="term" value="F:heme binding"/>
    <property type="evidence" value="ECO:0007669"/>
    <property type="project" value="InterPro"/>
</dbReference>
<dbReference type="GO" id="GO:0005506">
    <property type="term" value="F:iron ion binding"/>
    <property type="evidence" value="ECO:0007669"/>
    <property type="project" value="InterPro"/>
</dbReference>
<evidence type="ECO:0000256" key="9">
    <source>
        <dbReference type="RuleBase" id="RU000461"/>
    </source>
</evidence>
<keyword evidence="12" id="KW-1185">Reference proteome</keyword>
<dbReference type="GO" id="GO:0016705">
    <property type="term" value="F:oxidoreductase activity, acting on paired donors, with incorporation or reduction of molecular oxygen"/>
    <property type="evidence" value="ECO:0007669"/>
    <property type="project" value="InterPro"/>
</dbReference>
<dbReference type="InterPro" id="IPR017972">
    <property type="entry name" value="Cyt_P450_CS"/>
</dbReference>
<keyword evidence="3 8" id="KW-0349">Heme</keyword>
<keyword evidence="10" id="KW-0472">Membrane</keyword>
<dbReference type="Proteomes" id="UP001154282">
    <property type="component" value="Unassembled WGS sequence"/>
</dbReference>
<dbReference type="EMBL" id="CAMGYJ010000005">
    <property type="protein sequence ID" value="CAI0409451.1"/>
    <property type="molecule type" value="Genomic_DNA"/>
</dbReference>
<evidence type="ECO:0008006" key="13">
    <source>
        <dbReference type="Google" id="ProtNLM"/>
    </source>
</evidence>
<protein>
    <recommendedName>
        <fullName evidence="13">Cytochrome P450</fullName>
    </recommendedName>
</protein>
<comment type="caution">
    <text evidence="11">The sequence shown here is derived from an EMBL/GenBank/DDBJ whole genome shotgun (WGS) entry which is preliminary data.</text>
</comment>
<dbReference type="InterPro" id="IPR002401">
    <property type="entry name" value="Cyt_P450_E_grp-I"/>
</dbReference>
<organism evidence="11 12">
    <name type="scientific">Linum tenue</name>
    <dbReference type="NCBI Taxonomy" id="586396"/>
    <lineage>
        <taxon>Eukaryota</taxon>
        <taxon>Viridiplantae</taxon>
        <taxon>Streptophyta</taxon>
        <taxon>Embryophyta</taxon>
        <taxon>Tracheophyta</taxon>
        <taxon>Spermatophyta</taxon>
        <taxon>Magnoliopsida</taxon>
        <taxon>eudicotyledons</taxon>
        <taxon>Gunneridae</taxon>
        <taxon>Pentapetalae</taxon>
        <taxon>rosids</taxon>
        <taxon>fabids</taxon>
        <taxon>Malpighiales</taxon>
        <taxon>Linaceae</taxon>
        <taxon>Linum</taxon>
    </lineage>
</organism>
<dbReference type="PANTHER" id="PTHR47955">
    <property type="entry name" value="CYTOCHROME P450 FAMILY 71 PROTEIN"/>
    <property type="match status" value="1"/>
</dbReference>
<feature type="transmembrane region" description="Helical" evidence="10">
    <location>
        <begin position="6"/>
        <end position="25"/>
    </location>
</feature>
<dbReference type="AlphaFoldDB" id="A0AAV0JLI5"/>
<keyword evidence="10" id="KW-0812">Transmembrane</keyword>
<reference evidence="11" key="1">
    <citation type="submission" date="2022-08" db="EMBL/GenBank/DDBJ databases">
        <authorList>
            <person name="Gutierrez-Valencia J."/>
        </authorList>
    </citation>
    <scope>NUCLEOTIDE SEQUENCE</scope>
</reference>
<keyword evidence="10" id="KW-1133">Transmembrane helix</keyword>
<dbReference type="CDD" id="cd11072">
    <property type="entry name" value="CYP71-like"/>
    <property type="match status" value="1"/>
</dbReference>
<dbReference type="GO" id="GO:0004497">
    <property type="term" value="F:monooxygenase activity"/>
    <property type="evidence" value="ECO:0007669"/>
    <property type="project" value="UniProtKB-KW"/>
</dbReference>
<accession>A0AAV0JLI5</accession>
<dbReference type="Gene3D" id="1.10.630.10">
    <property type="entry name" value="Cytochrome P450"/>
    <property type="match status" value="1"/>
</dbReference>
<gene>
    <name evidence="11" type="ORF">LITE_LOCUS14391</name>
</gene>
<dbReference type="PRINTS" id="PR00463">
    <property type="entry name" value="EP450I"/>
</dbReference>
<feature type="binding site" description="axial binding residue" evidence="8">
    <location>
        <position position="461"/>
    </location>
    <ligand>
        <name>heme</name>
        <dbReference type="ChEBI" id="CHEBI:30413"/>
    </ligand>
    <ligandPart>
        <name>Fe</name>
        <dbReference type="ChEBI" id="CHEBI:18248"/>
    </ligandPart>
</feature>
<evidence type="ECO:0000313" key="12">
    <source>
        <dbReference type="Proteomes" id="UP001154282"/>
    </source>
</evidence>
<comment type="cofactor">
    <cofactor evidence="1 8">
        <name>heme</name>
        <dbReference type="ChEBI" id="CHEBI:30413"/>
    </cofactor>
</comment>
<evidence type="ECO:0000256" key="2">
    <source>
        <dbReference type="ARBA" id="ARBA00010617"/>
    </source>
</evidence>
<dbReference type="PRINTS" id="PR00385">
    <property type="entry name" value="P450"/>
</dbReference>
<keyword evidence="5 9" id="KW-0560">Oxidoreductase</keyword>
<evidence type="ECO:0000313" key="11">
    <source>
        <dbReference type="EMBL" id="CAI0409451.1"/>
    </source>
</evidence>
<evidence type="ECO:0000256" key="8">
    <source>
        <dbReference type="PIRSR" id="PIRSR602401-1"/>
    </source>
</evidence>
<sequence length="523" mass="58564">MATITISFTILVTTSLLIISILTLLKRPSNSSSSSSKPPARLPPGPWALPVIGNLHQMAIGSSVPHRRLRDLAKQHGPLMRLRFGEVPIVVVSSAEWAKLLLQTHDVHFLDRPLLPAARIIFYGGRDMGFTPYGEYWRQMRKVCNMGLLGATRVKSLHPTMEQEVSKLVAQTRAAAAAAGPINLSVVLFDLGSCVNSRVVLGMSAVRQEQVGLFFSLTKQLMKALGGFSLVDMFPSSDLLRRLTGAHAELKKLHAAVDAILETIISDHEAKRSSAAMNDEEEEEDQDLVDFLLNLKENKDLGFPFTNVEIKSVIFDILMAGTNTWNAVIEWALSEMLKNPRIMKKAQDEVRQLVFNGKGDIVDEACINQLHYLQLVVTETLRLHPSGPLNVPRENQETVVIQGYRIPAKTKVIFNSWAIGRDPNHWTDPETFYPERFLNTCTDYKGLHFQFIPFGAGRRMCPGVHYGTTIAKLVLANLLYHFDWELANGVKPQDLDMEERLGLDLRRKNDLVIIPIPYHHQAA</sequence>
<dbReference type="PANTHER" id="PTHR47955:SF8">
    <property type="entry name" value="CYTOCHROME P450 71D11-LIKE"/>
    <property type="match status" value="1"/>
</dbReference>
<evidence type="ECO:0000256" key="10">
    <source>
        <dbReference type="SAM" id="Phobius"/>
    </source>
</evidence>
<evidence type="ECO:0000256" key="5">
    <source>
        <dbReference type="ARBA" id="ARBA00023002"/>
    </source>
</evidence>
<evidence type="ECO:0000256" key="7">
    <source>
        <dbReference type="ARBA" id="ARBA00023033"/>
    </source>
</evidence>